<accession>W2TMJ6</accession>
<dbReference type="AlphaFoldDB" id="W2TMJ6"/>
<evidence type="ECO:0000313" key="1">
    <source>
        <dbReference type="EMBL" id="ETN82993.1"/>
    </source>
</evidence>
<dbReference type="KEGG" id="nai:NECAME_17589"/>
<keyword evidence="2" id="KW-1185">Reference proteome</keyword>
<reference evidence="2" key="1">
    <citation type="journal article" date="2014" name="Nat. Genet.">
        <title>Genome of the human hookworm Necator americanus.</title>
        <authorList>
            <person name="Tang Y.T."/>
            <person name="Gao X."/>
            <person name="Rosa B.A."/>
            <person name="Abubucker S."/>
            <person name="Hallsworth-Pepin K."/>
            <person name="Martin J."/>
            <person name="Tyagi R."/>
            <person name="Heizer E."/>
            <person name="Zhang X."/>
            <person name="Bhonagiri-Palsikar V."/>
            <person name="Minx P."/>
            <person name="Warren W.C."/>
            <person name="Wang Q."/>
            <person name="Zhan B."/>
            <person name="Hotez P.J."/>
            <person name="Sternberg P.W."/>
            <person name="Dougall A."/>
            <person name="Gaze S.T."/>
            <person name="Mulvenna J."/>
            <person name="Sotillo J."/>
            <person name="Ranganathan S."/>
            <person name="Rabelo E.M."/>
            <person name="Wilson R.K."/>
            <person name="Felgner P.L."/>
            <person name="Bethony J."/>
            <person name="Hawdon J.M."/>
            <person name="Gasser R.B."/>
            <person name="Loukas A."/>
            <person name="Mitreva M."/>
        </authorList>
    </citation>
    <scope>NUCLEOTIDE SEQUENCE [LARGE SCALE GENOMIC DNA]</scope>
</reference>
<protein>
    <submittedName>
        <fullName evidence="1">Uncharacterized protein</fullName>
    </submittedName>
</protein>
<proteinExistence type="predicted"/>
<dbReference type="OrthoDB" id="10590010at2759"/>
<gene>
    <name evidence="1" type="ORF">NECAME_17589</name>
</gene>
<evidence type="ECO:0000313" key="2">
    <source>
        <dbReference type="Proteomes" id="UP000053676"/>
    </source>
</evidence>
<organism evidence="1 2">
    <name type="scientific">Necator americanus</name>
    <name type="common">Human hookworm</name>
    <dbReference type="NCBI Taxonomy" id="51031"/>
    <lineage>
        <taxon>Eukaryota</taxon>
        <taxon>Metazoa</taxon>
        <taxon>Ecdysozoa</taxon>
        <taxon>Nematoda</taxon>
        <taxon>Chromadorea</taxon>
        <taxon>Rhabditida</taxon>
        <taxon>Rhabditina</taxon>
        <taxon>Rhabditomorpha</taxon>
        <taxon>Strongyloidea</taxon>
        <taxon>Ancylostomatidae</taxon>
        <taxon>Bunostominae</taxon>
        <taxon>Necator</taxon>
    </lineage>
</organism>
<sequence length="159" mass="18530">MTIEENEFMRELISHYNIDVDVENAAVTAKLSRNRWISEKFVDKWKRRFCRGNVACEISLYVDCSNVDSLDTKEIVEKCTGAKIIKPKPGVDLHLDMKGIMHDEAFDFFENLEEAHMCISVVETDYDSLNMSSLKKFIPCKSREFQYNSSFTSAFYSYF</sequence>
<dbReference type="Proteomes" id="UP000053676">
    <property type="component" value="Unassembled WGS sequence"/>
</dbReference>
<name>W2TMJ6_NECAM</name>
<dbReference type="EMBL" id="KI658321">
    <property type="protein sequence ID" value="ETN82993.1"/>
    <property type="molecule type" value="Genomic_DNA"/>
</dbReference>